<reference evidence="1" key="1">
    <citation type="journal article" date="2015" name="Nature">
        <title>Complex archaea that bridge the gap between prokaryotes and eukaryotes.</title>
        <authorList>
            <person name="Spang A."/>
            <person name="Saw J.H."/>
            <person name="Jorgensen S.L."/>
            <person name="Zaremba-Niedzwiedzka K."/>
            <person name="Martijn J."/>
            <person name="Lind A.E."/>
            <person name="van Eijk R."/>
            <person name="Schleper C."/>
            <person name="Guy L."/>
            <person name="Ettema T.J."/>
        </authorList>
    </citation>
    <scope>NUCLEOTIDE SEQUENCE</scope>
</reference>
<dbReference type="AlphaFoldDB" id="A0A0F9SEV0"/>
<protein>
    <recommendedName>
        <fullName evidence="2">DHHA1 domain-containing protein</fullName>
    </recommendedName>
</protein>
<dbReference type="EMBL" id="LAZR01000521">
    <property type="protein sequence ID" value="KKN65569.1"/>
    <property type="molecule type" value="Genomic_DNA"/>
</dbReference>
<gene>
    <name evidence="1" type="ORF">LCGC14_0480420</name>
</gene>
<name>A0A0F9SEV0_9ZZZZ</name>
<dbReference type="InterPro" id="IPR038763">
    <property type="entry name" value="DHH_sf"/>
</dbReference>
<proteinExistence type="predicted"/>
<organism evidence="1">
    <name type="scientific">marine sediment metagenome</name>
    <dbReference type="NCBI Taxonomy" id="412755"/>
    <lineage>
        <taxon>unclassified sequences</taxon>
        <taxon>metagenomes</taxon>
        <taxon>ecological metagenomes</taxon>
    </lineage>
</organism>
<accession>A0A0F9SEV0</accession>
<evidence type="ECO:0008006" key="2">
    <source>
        <dbReference type="Google" id="ProtNLM"/>
    </source>
</evidence>
<dbReference type="SUPFAM" id="SSF64182">
    <property type="entry name" value="DHH phosphoesterases"/>
    <property type="match status" value="1"/>
</dbReference>
<comment type="caution">
    <text evidence="1">The sequence shown here is derived from an EMBL/GenBank/DDBJ whole genome shotgun (WGS) entry which is preliminary data.</text>
</comment>
<sequence length="324" mass="35638">MQYIDAFNGDADGLCALVQLRRNNPVSSTLVTGIKRDINLLKRIADGANTQITVLDISFEKNVADVERLLESGAQINYIDHHQAGKLFEHPNLTTDINLSADICTSLIVDKQLQGKYRAWAIAAAFGDNLDKEAMTLGLESGFNNDELTLLKELGTYLNYNGYGASLDDLFFDPAILYQRLVKFDSPFEFIVQDPETFLTLKTGYLQDMENAESCPIINSSGDATVIELPNEKWAHRVSGVLGNELANRNPDKAHAIITNRGDDTYLVSVRAPLTRKTGADTLVSQFPTGGGRKAAAGINALPKELLTAFIDEFERTYQLANMG</sequence>
<evidence type="ECO:0000313" key="1">
    <source>
        <dbReference type="EMBL" id="KKN65569.1"/>
    </source>
</evidence>